<evidence type="ECO:0000313" key="2">
    <source>
        <dbReference type="EMBL" id="KAB8066902.1"/>
    </source>
</evidence>
<dbReference type="Gene3D" id="3.40.1580.10">
    <property type="entry name" value="SMI1/KNR4-like"/>
    <property type="match status" value="1"/>
</dbReference>
<evidence type="ECO:0000313" key="3">
    <source>
        <dbReference type="Proteomes" id="UP000468717"/>
    </source>
</evidence>
<dbReference type="RefSeq" id="WP_152280968.1">
    <property type="nucleotide sequence ID" value="NZ_WFLI01000001.1"/>
</dbReference>
<dbReference type="Pfam" id="PF09346">
    <property type="entry name" value="SMI1_KNR4"/>
    <property type="match status" value="1"/>
</dbReference>
<sequence length="221" mass="24378">MNHSIANYYTQYRHLAIEGAKPPPTAQQIAAIETLLEAPLPPAFLAFLQAANGAWFDYTCDVPDGNGGVEKMGFNTFFSADEGDFCDETLVGEIRAARQHTAMPPKILPFARDGGNSMVYLDLTEDGGGRVLAYVQELPEWTGKRAHGFIELAPSFDAWLDSLYIDRETVLDELEHSVSEPSHLEAMAQWLDIGMPAWRRDAGIAALFALKQVELCASEQD</sequence>
<evidence type="ECO:0000259" key="1">
    <source>
        <dbReference type="SMART" id="SM00860"/>
    </source>
</evidence>
<comment type="caution">
    <text evidence="2">The sequence shown here is derived from an EMBL/GenBank/DDBJ whole genome shotgun (WGS) entry which is preliminary data.</text>
</comment>
<dbReference type="EMBL" id="WFLI01000001">
    <property type="protein sequence ID" value="KAB8066902.1"/>
    <property type="molecule type" value="Genomic_DNA"/>
</dbReference>
<dbReference type="AlphaFoldDB" id="A0A6I1I7D4"/>
<name>A0A6I1I7D4_9BURK</name>
<dbReference type="SUPFAM" id="SSF160631">
    <property type="entry name" value="SMI1/KNR4-like"/>
    <property type="match status" value="1"/>
</dbReference>
<reference evidence="2 3" key="1">
    <citation type="submission" date="2019-10" db="EMBL/GenBank/DDBJ databases">
        <title>Three novel species isolated from a subtropical stream in China.</title>
        <authorList>
            <person name="Lu H."/>
        </authorList>
    </citation>
    <scope>NUCLEOTIDE SEQUENCE [LARGE SCALE GENOMIC DNA]</scope>
    <source>
        <strain evidence="2 3">FT13W</strain>
    </source>
</reference>
<organism evidence="2 3">
    <name type="scientific">Janthinobacterium violaceinigrum</name>
    <dbReference type="NCBI Taxonomy" id="2654252"/>
    <lineage>
        <taxon>Bacteria</taxon>
        <taxon>Pseudomonadati</taxon>
        <taxon>Pseudomonadota</taxon>
        <taxon>Betaproteobacteria</taxon>
        <taxon>Burkholderiales</taxon>
        <taxon>Oxalobacteraceae</taxon>
        <taxon>Janthinobacterium</taxon>
    </lineage>
</organism>
<keyword evidence="3" id="KW-1185">Reference proteome</keyword>
<dbReference type="InterPro" id="IPR037883">
    <property type="entry name" value="Knr4/Smi1-like_sf"/>
</dbReference>
<feature type="domain" description="Knr4/Smi1-like" evidence="1">
    <location>
        <begin position="23"/>
        <end position="162"/>
    </location>
</feature>
<accession>A0A6I1I7D4</accession>
<protein>
    <recommendedName>
        <fullName evidence="1">Knr4/Smi1-like domain-containing protein</fullName>
    </recommendedName>
</protein>
<dbReference type="InterPro" id="IPR018958">
    <property type="entry name" value="Knr4/Smi1-like_dom"/>
</dbReference>
<gene>
    <name evidence="2" type="ORF">GCN75_01160</name>
</gene>
<dbReference type="SMART" id="SM00860">
    <property type="entry name" value="SMI1_KNR4"/>
    <property type="match status" value="1"/>
</dbReference>
<dbReference type="Proteomes" id="UP000468717">
    <property type="component" value="Unassembled WGS sequence"/>
</dbReference>
<proteinExistence type="predicted"/>